<organism evidence="1 2">
    <name type="scientific">Streptomyces typhae</name>
    <dbReference type="NCBI Taxonomy" id="2681492"/>
    <lineage>
        <taxon>Bacteria</taxon>
        <taxon>Bacillati</taxon>
        <taxon>Actinomycetota</taxon>
        <taxon>Actinomycetes</taxon>
        <taxon>Kitasatosporales</taxon>
        <taxon>Streptomycetaceae</taxon>
        <taxon>Streptomyces</taxon>
    </lineage>
</organism>
<accession>A0A6L6X0W7</accession>
<dbReference type="Proteomes" id="UP000483802">
    <property type="component" value="Unassembled WGS sequence"/>
</dbReference>
<keyword evidence="2" id="KW-1185">Reference proteome</keyword>
<gene>
    <name evidence="1" type="ORF">GPA10_22335</name>
</gene>
<reference evidence="1 2" key="1">
    <citation type="submission" date="2019-11" db="EMBL/GenBank/DDBJ databases">
        <title>Streptomyces typhae sp. nov., a novel endophytic actinomycete isolated from the root of cattail pollen (Typha angustifolia L.).</title>
        <authorList>
            <person name="Peng C."/>
        </authorList>
    </citation>
    <scope>NUCLEOTIDE SEQUENCE [LARGE SCALE GENOMIC DNA]</scope>
    <source>
        <strain evidence="2">p1417</strain>
    </source>
</reference>
<name>A0A6L6X0W7_9ACTN</name>
<evidence type="ECO:0000313" key="1">
    <source>
        <dbReference type="EMBL" id="MVO87424.1"/>
    </source>
</evidence>
<dbReference type="RefSeq" id="WP_157167051.1">
    <property type="nucleotide sequence ID" value="NZ_WPNZ01000012.1"/>
</dbReference>
<dbReference type="EMBL" id="WPNZ01000012">
    <property type="protein sequence ID" value="MVO87424.1"/>
    <property type="molecule type" value="Genomic_DNA"/>
</dbReference>
<proteinExistence type="predicted"/>
<dbReference type="AlphaFoldDB" id="A0A6L6X0W7"/>
<sequence length="131" mass="14725">MRKFPSELEADLLQFFGIDFLDLWRGQLSLRRINVLIESLLNQPGRSTLAAAIDESAEWSESDYILARISDAVELSNWMYYQANSGEGSEEIDAPAPLPRPGRAHEALATEPASYASTDEVVDFFNRMNNI</sequence>
<evidence type="ECO:0000313" key="2">
    <source>
        <dbReference type="Proteomes" id="UP000483802"/>
    </source>
</evidence>
<comment type="caution">
    <text evidence="1">The sequence shown here is derived from an EMBL/GenBank/DDBJ whole genome shotgun (WGS) entry which is preliminary data.</text>
</comment>
<protein>
    <submittedName>
        <fullName evidence="1">Uncharacterized protein</fullName>
    </submittedName>
</protein>